<dbReference type="PANTHER" id="PTHR13603">
    <property type="entry name" value="TRANSMEMBRANE PROTEIN 186"/>
    <property type="match status" value="1"/>
</dbReference>
<sequence length="206" mass="23800">MNFLTLQLCRRLRYCAYDSTIVNNIVKRCSHVAGNKEHVSEPIKSKLFPDYNVVYNLPYITVTYILSRLKRNCTIVTGAVIPISLTVNLLDFIPIDDCFIVIATCCVMTILLHATGYLYNNVIGSMCIKDKEKIVISYINYWGTRIDLKTDINNVELLSEIPMKRLKFGEFRYLKIKSPEKKLKLFVAHGKIYDKSEFHNIVGNYE</sequence>
<evidence type="ECO:0000313" key="10">
    <source>
        <dbReference type="Proteomes" id="UP000694925"/>
    </source>
</evidence>
<evidence type="ECO:0000313" key="11">
    <source>
        <dbReference type="RefSeq" id="XP_026667091.1"/>
    </source>
</evidence>
<evidence type="ECO:0000256" key="3">
    <source>
        <dbReference type="ARBA" id="ARBA00014604"/>
    </source>
</evidence>
<feature type="transmembrane region" description="Helical" evidence="9">
    <location>
        <begin position="73"/>
        <end position="93"/>
    </location>
</feature>
<keyword evidence="6 9" id="KW-1133">Transmembrane helix</keyword>
<dbReference type="GeneID" id="108625598"/>
<evidence type="ECO:0000256" key="4">
    <source>
        <dbReference type="ARBA" id="ARBA00022692"/>
    </source>
</evidence>
<dbReference type="RefSeq" id="XP_026667091.1">
    <property type="nucleotide sequence ID" value="XM_026811290.1"/>
</dbReference>
<evidence type="ECO:0000256" key="2">
    <source>
        <dbReference type="ARBA" id="ARBA00007020"/>
    </source>
</evidence>
<dbReference type="PANTHER" id="PTHR13603:SF1">
    <property type="entry name" value="TRANSMEMBRANE PROTEIN 186"/>
    <property type="match status" value="1"/>
</dbReference>
<protein>
    <recommendedName>
        <fullName evidence="3">Transmembrane protein 186</fullName>
    </recommendedName>
</protein>
<proteinExistence type="inferred from homology"/>
<keyword evidence="5" id="KW-0999">Mitochondrion inner membrane</keyword>
<evidence type="ECO:0000256" key="5">
    <source>
        <dbReference type="ARBA" id="ARBA00022792"/>
    </source>
</evidence>
<keyword evidence="4 9" id="KW-0812">Transmembrane</keyword>
<comment type="similarity">
    <text evidence="2">Belongs to the TMEM186 family.</text>
</comment>
<keyword evidence="10" id="KW-1185">Reference proteome</keyword>
<dbReference type="KEGG" id="ccal:108625598"/>
<organism evidence="10 11">
    <name type="scientific">Ceratina calcarata</name>
    <dbReference type="NCBI Taxonomy" id="156304"/>
    <lineage>
        <taxon>Eukaryota</taxon>
        <taxon>Metazoa</taxon>
        <taxon>Ecdysozoa</taxon>
        <taxon>Arthropoda</taxon>
        <taxon>Hexapoda</taxon>
        <taxon>Insecta</taxon>
        <taxon>Pterygota</taxon>
        <taxon>Neoptera</taxon>
        <taxon>Endopterygota</taxon>
        <taxon>Hymenoptera</taxon>
        <taxon>Apocrita</taxon>
        <taxon>Aculeata</taxon>
        <taxon>Apoidea</taxon>
        <taxon>Anthophila</taxon>
        <taxon>Apidae</taxon>
        <taxon>Ceratina</taxon>
        <taxon>Zadontomerus</taxon>
    </lineage>
</organism>
<evidence type="ECO:0000256" key="9">
    <source>
        <dbReference type="SAM" id="Phobius"/>
    </source>
</evidence>
<evidence type="ECO:0000256" key="8">
    <source>
        <dbReference type="ARBA" id="ARBA00023136"/>
    </source>
</evidence>
<evidence type="ECO:0000256" key="1">
    <source>
        <dbReference type="ARBA" id="ARBA00004448"/>
    </source>
</evidence>
<name>A0AAJ7RXG9_9HYME</name>
<feature type="transmembrane region" description="Helical" evidence="9">
    <location>
        <begin position="99"/>
        <end position="119"/>
    </location>
</feature>
<evidence type="ECO:0000256" key="7">
    <source>
        <dbReference type="ARBA" id="ARBA00023128"/>
    </source>
</evidence>
<evidence type="ECO:0000256" key="6">
    <source>
        <dbReference type="ARBA" id="ARBA00022989"/>
    </source>
</evidence>
<accession>A0AAJ7RXG9</accession>
<dbReference type="Proteomes" id="UP000694925">
    <property type="component" value="Unplaced"/>
</dbReference>
<dbReference type="InterPro" id="IPR026571">
    <property type="entry name" value="Tmem186"/>
</dbReference>
<comment type="subcellular location">
    <subcellularLocation>
        <location evidence="1">Mitochondrion inner membrane</location>
        <topology evidence="1">Multi-pass membrane protein</topology>
    </subcellularLocation>
</comment>
<dbReference type="GO" id="GO:0005743">
    <property type="term" value="C:mitochondrial inner membrane"/>
    <property type="evidence" value="ECO:0007669"/>
    <property type="project" value="UniProtKB-SubCell"/>
</dbReference>
<reference evidence="11" key="1">
    <citation type="submission" date="2025-08" db="UniProtKB">
        <authorList>
            <consortium name="RefSeq"/>
        </authorList>
    </citation>
    <scope>IDENTIFICATION</scope>
    <source>
        <tissue evidence="11">Whole body</tissue>
    </source>
</reference>
<gene>
    <name evidence="11" type="primary">LOC108625598</name>
</gene>
<keyword evidence="7" id="KW-0496">Mitochondrion</keyword>
<keyword evidence="8 9" id="KW-0472">Membrane</keyword>
<dbReference type="AlphaFoldDB" id="A0AAJ7RXG9"/>